<name>A0A0A9F1G6_ARUDO</name>
<evidence type="ECO:0000313" key="1">
    <source>
        <dbReference type="EMBL" id="JAE06152.1"/>
    </source>
</evidence>
<sequence length="12" mass="1491">MIHPRSTIYMEL</sequence>
<accession>A0A0A9F1G6</accession>
<organism evidence="1">
    <name type="scientific">Arundo donax</name>
    <name type="common">Giant reed</name>
    <name type="synonym">Donax arundinaceus</name>
    <dbReference type="NCBI Taxonomy" id="35708"/>
    <lineage>
        <taxon>Eukaryota</taxon>
        <taxon>Viridiplantae</taxon>
        <taxon>Streptophyta</taxon>
        <taxon>Embryophyta</taxon>
        <taxon>Tracheophyta</taxon>
        <taxon>Spermatophyta</taxon>
        <taxon>Magnoliopsida</taxon>
        <taxon>Liliopsida</taxon>
        <taxon>Poales</taxon>
        <taxon>Poaceae</taxon>
        <taxon>PACMAD clade</taxon>
        <taxon>Arundinoideae</taxon>
        <taxon>Arundineae</taxon>
        <taxon>Arundo</taxon>
    </lineage>
</organism>
<reference evidence="1" key="1">
    <citation type="submission" date="2014-09" db="EMBL/GenBank/DDBJ databases">
        <authorList>
            <person name="Magalhaes I.L.F."/>
            <person name="Oliveira U."/>
            <person name="Santos F.R."/>
            <person name="Vidigal T.H.D.A."/>
            <person name="Brescovit A.D."/>
            <person name="Santos A.J."/>
        </authorList>
    </citation>
    <scope>NUCLEOTIDE SEQUENCE</scope>
    <source>
        <tissue evidence="1">Shoot tissue taken approximately 20 cm above the soil surface</tissue>
    </source>
</reference>
<reference evidence="1" key="2">
    <citation type="journal article" date="2015" name="Data Brief">
        <title>Shoot transcriptome of the giant reed, Arundo donax.</title>
        <authorList>
            <person name="Barrero R.A."/>
            <person name="Guerrero F.D."/>
            <person name="Moolhuijzen P."/>
            <person name="Goolsby J.A."/>
            <person name="Tidwell J."/>
            <person name="Bellgard S.E."/>
            <person name="Bellgard M.I."/>
        </authorList>
    </citation>
    <scope>NUCLEOTIDE SEQUENCE</scope>
    <source>
        <tissue evidence="1">Shoot tissue taken approximately 20 cm above the soil surface</tissue>
    </source>
</reference>
<protein>
    <submittedName>
        <fullName evidence="1">UBP21</fullName>
    </submittedName>
</protein>
<dbReference type="EMBL" id="GBRH01191744">
    <property type="protein sequence ID" value="JAE06152.1"/>
    <property type="molecule type" value="Transcribed_RNA"/>
</dbReference>
<proteinExistence type="predicted"/>